<dbReference type="AlphaFoldDB" id="A0A0L8GVN8"/>
<dbReference type="EMBL" id="KQ420313">
    <property type="protein sequence ID" value="KOF80650.1"/>
    <property type="molecule type" value="Genomic_DNA"/>
</dbReference>
<proteinExistence type="predicted"/>
<protein>
    <submittedName>
        <fullName evidence="1">Uncharacterized protein</fullName>
    </submittedName>
</protein>
<evidence type="ECO:0000313" key="1">
    <source>
        <dbReference type="EMBL" id="KOF80650.1"/>
    </source>
</evidence>
<sequence length="77" mass="8795">MNYCCIHHLSEYSPDHRRRSGCVISENAIIVKQTMELFNRSALQKVNTTPLIEQSVNIALSSRALLCVHCFVFITDK</sequence>
<accession>A0A0L8GVN8</accession>
<reference evidence="1" key="1">
    <citation type="submission" date="2015-07" db="EMBL/GenBank/DDBJ databases">
        <title>MeaNS - Measles Nucleotide Surveillance Program.</title>
        <authorList>
            <person name="Tran T."/>
            <person name="Druce J."/>
        </authorList>
    </citation>
    <scope>NUCLEOTIDE SEQUENCE</scope>
    <source>
        <strain evidence="1">UCB-OBI-ISO-001</strain>
        <tissue evidence="1">Gonad</tissue>
    </source>
</reference>
<gene>
    <name evidence="1" type="ORF">OCBIM_22027617mg</name>
</gene>
<organism evidence="1">
    <name type="scientific">Octopus bimaculoides</name>
    <name type="common">California two-spotted octopus</name>
    <dbReference type="NCBI Taxonomy" id="37653"/>
    <lineage>
        <taxon>Eukaryota</taxon>
        <taxon>Metazoa</taxon>
        <taxon>Spiralia</taxon>
        <taxon>Lophotrochozoa</taxon>
        <taxon>Mollusca</taxon>
        <taxon>Cephalopoda</taxon>
        <taxon>Coleoidea</taxon>
        <taxon>Octopodiformes</taxon>
        <taxon>Octopoda</taxon>
        <taxon>Incirrata</taxon>
        <taxon>Octopodidae</taxon>
        <taxon>Octopus</taxon>
    </lineage>
</organism>
<name>A0A0L8GVN8_OCTBM</name>